<organism evidence="5 6">
    <name type="scientific">Erythranthe guttata</name>
    <name type="common">Yellow monkey flower</name>
    <name type="synonym">Mimulus guttatus</name>
    <dbReference type="NCBI Taxonomy" id="4155"/>
    <lineage>
        <taxon>Eukaryota</taxon>
        <taxon>Viridiplantae</taxon>
        <taxon>Streptophyta</taxon>
        <taxon>Embryophyta</taxon>
        <taxon>Tracheophyta</taxon>
        <taxon>Spermatophyta</taxon>
        <taxon>Magnoliopsida</taxon>
        <taxon>eudicotyledons</taxon>
        <taxon>Gunneridae</taxon>
        <taxon>Pentapetalae</taxon>
        <taxon>asterids</taxon>
        <taxon>lamiids</taxon>
        <taxon>Lamiales</taxon>
        <taxon>Phrymaceae</taxon>
        <taxon>Erythranthe</taxon>
    </lineage>
</organism>
<dbReference type="GO" id="GO:0003723">
    <property type="term" value="F:RNA binding"/>
    <property type="evidence" value="ECO:0000318"/>
    <property type="project" value="GO_Central"/>
</dbReference>
<dbReference type="PhylomeDB" id="A0A022S348"/>
<evidence type="ECO:0000256" key="3">
    <source>
        <dbReference type="ARBA" id="ARBA00023242"/>
    </source>
</evidence>
<name>A0A022S348_ERYGU</name>
<dbReference type="Proteomes" id="UP000030748">
    <property type="component" value="Unassembled WGS sequence"/>
</dbReference>
<dbReference type="eggNOG" id="KOG2567">
    <property type="taxonomic scope" value="Eukaryota"/>
</dbReference>
<comment type="similarity">
    <text evidence="2">Belongs to the histone-like Alba family.</text>
</comment>
<dbReference type="PANTHER" id="PTHR13516:SF3">
    <property type="entry name" value="ALBA DNA_RNA-BINDING PROTEIN"/>
    <property type="match status" value="1"/>
</dbReference>
<dbReference type="Gene3D" id="3.30.110.20">
    <property type="entry name" value="Alba-like domain"/>
    <property type="match status" value="1"/>
</dbReference>
<dbReference type="InterPro" id="IPR051958">
    <property type="entry name" value="Alba-like_NAB"/>
</dbReference>
<dbReference type="InterPro" id="IPR002775">
    <property type="entry name" value="DNA/RNA-bd_Alba-like"/>
</dbReference>
<sequence>MDRYIIKVSNPKPESPVNENEIRITSQGLLRNYITYAITLLQERQVNEIVLKATGQAISKTVAMAEILKRRIPQLHQYITTSSVKITDTFEPIEEGLQTLDQTRHVPMISITLSMEELNLNKNSPG</sequence>
<dbReference type="EMBL" id="KI630171">
    <property type="protein sequence ID" value="EYU46348.1"/>
    <property type="molecule type" value="Genomic_DNA"/>
</dbReference>
<dbReference type="AlphaFoldDB" id="A0A022S348"/>
<keyword evidence="3" id="KW-0539">Nucleus</keyword>
<dbReference type="Pfam" id="PF01918">
    <property type="entry name" value="Alba"/>
    <property type="match status" value="1"/>
</dbReference>
<evidence type="ECO:0000256" key="1">
    <source>
        <dbReference type="ARBA" id="ARBA00004123"/>
    </source>
</evidence>
<proteinExistence type="inferred from homology"/>
<evidence type="ECO:0000313" key="6">
    <source>
        <dbReference type="Proteomes" id="UP000030748"/>
    </source>
</evidence>
<dbReference type="InterPro" id="IPR036882">
    <property type="entry name" value="Alba-like_dom_sf"/>
</dbReference>
<evidence type="ECO:0000259" key="4">
    <source>
        <dbReference type="Pfam" id="PF01918"/>
    </source>
</evidence>
<keyword evidence="6" id="KW-1185">Reference proteome</keyword>
<evidence type="ECO:0000256" key="2">
    <source>
        <dbReference type="ARBA" id="ARBA00008018"/>
    </source>
</evidence>
<comment type="subcellular location">
    <subcellularLocation>
        <location evidence="1">Nucleus</location>
    </subcellularLocation>
</comment>
<protein>
    <recommendedName>
        <fullName evidence="4">DNA/RNA-binding protein Alba-like domain-containing protein</fullName>
    </recommendedName>
</protein>
<dbReference type="PANTHER" id="PTHR13516">
    <property type="entry name" value="RIBONUCLEASE P SUBUNIT P25"/>
    <property type="match status" value="1"/>
</dbReference>
<dbReference type="SUPFAM" id="SSF82704">
    <property type="entry name" value="AlbA-like"/>
    <property type="match status" value="1"/>
</dbReference>
<reference evidence="5 6" key="1">
    <citation type="journal article" date="2013" name="Proc. Natl. Acad. Sci. U.S.A.">
        <title>Fine-scale variation in meiotic recombination in Mimulus inferred from population shotgun sequencing.</title>
        <authorList>
            <person name="Hellsten U."/>
            <person name="Wright K.M."/>
            <person name="Jenkins J."/>
            <person name="Shu S."/>
            <person name="Yuan Y."/>
            <person name="Wessler S.R."/>
            <person name="Schmutz J."/>
            <person name="Willis J.H."/>
            <person name="Rokhsar D.S."/>
        </authorList>
    </citation>
    <scope>NUCLEOTIDE SEQUENCE [LARGE SCALE GENOMIC DNA]</scope>
    <source>
        <strain evidence="6">cv. DUN x IM62</strain>
    </source>
</reference>
<gene>
    <name evidence="5" type="ORF">MIMGU_mgv1a023323mg</name>
</gene>
<accession>A0A022S348</accession>
<dbReference type="STRING" id="4155.A0A022S348"/>
<evidence type="ECO:0000313" key="5">
    <source>
        <dbReference type="EMBL" id="EYU46348.1"/>
    </source>
</evidence>
<dbReference type="GO" id="GO:0005634">
    <property type="term" value="C:nucleus"/>
    <property type="evidence" value="ECO:0007669"/>
    <property type="project" value="UniProtKB-SubCell"/>
</dbReference>
<feature type="domain" description="DNA/RNA-binding protein Alba-like" evidence="4">
    <location>
        <begin position="20"/>
        <end position="82"/>
    </location>
</feature>